<evidence type="ECO:0000313" key="1">
    <source>
        <dbReference type="EMBL" id="OSC98107.1"/>
    </source>
</evidence>
<accession>A0A1Y2IAF9</accession>
<keyword evidence="2" id="KW-1185">Reference proteome</keyword>
<dbReference type="STRING" id="1353009.A0A1Y2IAF9"/>
<dbReference type="EMBL" id="KZ084142">
    <property type="protein sequence ID" value="OSC98107.1"/>
    <property type="molecule type" value="Genomic_DNA"/>
</dbReference>
<sequence>MLLSDIDETVSLIYQIELGFESLEAYQVDGLSSSELLERLLDRRVRWLTLDWSFVESLRAEEAVPQSNLPYDLKNGTFLNITNHARIVTMNTIILPTRADPQPRYTNRPLVFIALGVTTDPTQDLLVVLDVGGRINLGSLSTRMGAEGADHNLELEDRPYDHRPNRYMGFVHTHHLMTYLDARAVGEPPRLVPWSQWGPKNNRFEPHYDPLVTSARNVHGQRAVFSRKLYTLRYHRLSVYDFNVHPRRVQAARRYAQDNVPVRSVEVSRGDDVDCGQRRVHVRVVTVPTIVSPDWESESHPFLETVENSLPYIETITVVKGGTGRNVQYIMDDERLIEFNPL</sequence>
<name>A0A1Y2IAF9_TRAC3</name>
<protein>
    <submittedName>
        <fullName evidence="1">Uncharacterized protein</fullName>
    </submittedName>
</protein>
<organism evidence="1 2">
    <name type="scientific">Trametes coccinea (strain BRFM310)</name>
    <name type="common">Pycnoporus coccineus</name>
    <dbReference type="NCBI Taxonomy" id="1353009"/>
    <lineage>
        <taxon>Eukaryota</taxon>
        <taxon>Fungi</taxon>
        <taxon>Dikarya</taxon>
        <taxon>Basidiomycota</taxon>
        <taxon>Agaricomycotina</taxon>
        <taxon>Agaricomycetes</taxon>
        <taxon>Polyporales</taxon>
        <taxon>Polyporaceae</taxon>
        <taxon>Trametes</taxon>
    </lineage>
</organism>
<dbReference type="AlphaFoldDB" id="A0A1Y2IAF9"/>
<gene>
    <name evidence="1" type="ORF">PYCCODRAFT_1471315</name>
</gene>
<reference evidence="1 2" key="1">
    <citation type="journal article" date="2015" name="Biotechnol. Biofuels">
        <title>Enhanced degradation of softwood versus hardwood by the white-rot fungus Pycnoporus coccineus.</title>
        <authorList>
            <person name="Couturier M."/>
            <person name="Navarro D."/>
            <person name="Chevret D."/>
            <person name="Henrissat B."/>
            <person name="Piumi F."/>
            <person name="Ruiz-Duenas F.J."/>
            <person name="Martinez A.T."/>
            <person name="Grigoriev I.V."/>
            <person name="Riley R."/>
            <person name="Lipzen A."/>
            <person name="Berrin J.G."/>
            <person name="Master E.R."/>
            <person name="Rosso M.N."/>
        </authorList>
    </citation>
    <scope>NUCLEOTIDE SEQUENCE [LARGE SCALE GENOMIC DNA]</scope>
    <source>
        <strain evidence="1 2">BRFM310</strain>
    </source>
</reference>
<proteinExistence type="predicted"/>
<dbReference type="OrthoDB" id="2745718at2759"/>
<evidence type="ECO:0000313" key="2">
    <source>
        <dbReference type="Proteomes" id="UP000193067"/>
    </source>
</evidence>
<dbReference type="Proteomes" id="UP000193067">
    <property type="component" value="Unassembled WGS sequence"/>
</dbReference>